<evidence type="ECO:0000313" key="1">
    <source>
        <dbReference type="EMBL" id="AQP54694.1"/>
    </source>
</evidence>
<accession>A0A1Q2D8I4</accession>
<dbReference type="RefSeq" id="WP_161485565.1">
    <property type="nucleotide sequence ID" value="NZ_CP019609.1"/>
</dbReference>
<dbReference type="Proteomes" id="UP000188246">
    <property type="component" value="Chromosome"/>
</dbReference>
<dbReference type="InterPro" id="IPR010434">
    <property type="entry name" value="DUF1033"/>
</dbReference>
<protein>
    <submittedName>
        <fullName evidence="1">Uncharacterized protein</fullName>
    </submittedName>
</protein>
<sequence>MYQVIMTYSENEPWWFFDEWQEDITKELSFDTFEAACNYFKDICHEYSDKFESHRVKDDYLVAFWNENDLIYCEDCDEELQAYYGVMLVKNYKKLDDGDSESDEAINYSGKAKCCQRHS</sequence>
<dbReference type="STRING" id="633807.BW732_11055"/>
<dbReference type="KEGG" id="vpi:BW732_11055"/>
<keyword evidence="2" id="KW-1185">Reference proteome</keyword>
<dbReference type="Pfam" id="PF06279">
    <property type="entry name" value="DUF1033"/>
    <property type="match status" value="1"/>
</dbReference>
<name>A0A1Q2D8I4_9ENTE</name>
<evidence type="ECO:0000313" key="2">
    <source>
        <dbReference type="Proteomes" id="UP000188246"/>
    </source>
</evidence>
<organism evidence="1 2">
    <name type="scientific">Vagococcus penaei</name>
    <dbReference type="NCBI Taxonomy" id="633807"/>
    <lineage>
        <taxon>Bacteria</taxon>
        <taxon>Bacillati</taxon>
        <taxon>Bacillota</taxon>
        <taxon>Bacilli</taxon>
        <taxon>Lactobacillales</taxon>
        <taxon>Enterococcaceae</taxon>
        <taxon>Vagococcus</taxon>
    </lineage>
</organism>
<dbReference type="AlphaFoldDB" id="A0A1Q2D8I4"/>
<gene>
    <name evidence="1" type="ORF">BW732_11055</name>
</gene>
<reference evidence="1 2" key="1">
    <citation type="journal article" date="2010" name="Int. J. Syst. Evol. Microbiol.">
        <title>Vagococcus penaei sp. nov., isolated from spoilage microbiota of cooked shrimp (Penaeus vannamei).</title>
        <authorList>
            <person name="Jaffres E."/>
            <person name="Prevost H."/>
            <person name="Rossero A."/>
            <person name="Joffraud J.J."/>
            <person name="Dousset X."/>
        </authorList>
    </citation>
    <scope>NUCLEOTIDE SEQUENCE [LARGE SCALE GENOMIC DNA]</scope>
    <source>
        <strain evidence="1 2">CD276</strain>
    </source>
</reference>
<dbReference type="EMBL" id="CP019609">
    <property type="protein sequence ID" value="AQP54694.1"/>
    <property type="molecule type" value="Genomic_DNA"/>
</dbReference>
<proteinExistence type="predicted"/>